<dbReference type="EMBL" id="KQ947434">
    <property type="protein sequence ID" value="KUJ08872.1"/>
    <property type="molecule type" value="Genomic_DNA"/>
</dbReference>
<dbReference type="InParanoid" id="A0A132B8Y9"/>
<feature type="compositionally biased region" description="Basic and acidic residues" evidence="1">
    <location>
        <begin position="166"/>
        <end position="175"/>
    </location>
</feature>
<accession>A0A132B8Y9</accession>
<evidence type="ECO:0000313" key="3">
    <source>
        <dbReference type="Proteomes" id="UP000070700"/>
    </source>
</evidence>
<dbReference type="GeneID" id="28825907"/>
<feature type="region of interest" description="Disordered" evidence="1">
    <location>
        <begin position="271"/>
        <end position="300"/>
    </location>
</feature>
<proteinExistence type="predicted"/>
<feature type="compositionally biased region" description="Basic and acidic residues" evidence="1">
    <location>
        <begin position="289"/>
        <end position="300"/>
    </location>
</feature>
<evidence type="ECO:0000313" key="2">
    <source>
        <dbReference type="EMBL" id="KUJ08872.1"/>
    </source>
</evidence>
<feature type="region of interest" description="Disordered" evidence="1">
    <location>
        <begin position="68"/>
        <end position="107"/>
    </location>
</feature>
<reference evidence="2 3" key="1">
    <citation type="submission" date="2015-10" db="EMBL/GenBank/DDBJ databases">
        <title>Full genome of DAOMC 229536 Phialocephala scopiformis, a fungal endophyte of spruce producing the potent anti-insectan compound rugulosin.</title>
        <authorList>
            <consortium name="DOE Joint Genome Institute"/>
            <person name="Walker A.K."/>
            <person name="Frasz S.L."/>
            <person name="Seifert K.A."/>
            <person name="Miller J.D."/>
            <person name="Mondo S.J."/>
            <person name="Labutti K."/>
            <person name="Lipzen A."/>
            <person name="Dockter R."/>
            <person name="Kennedy M."/>
            <person name="Grigoriev I.V."/>
            <person name="Spatafora J.W."/>
        </authorList>
    </citation>
    <scope>NUCLEOTIDE SEQUENCE [LARGE SCALE GENOMIC DNA]</scope>
    <source>
        <strain evidence="2 3">CBS 120377</strain>
    </source>
</reference>
<feature type="region of interest" description="Disordered" evidence="1">
    <location>
        <begin position="1"/>
        <end position="26"/>
    </location>
</feature>
<gene>
    <name evidence="2" type="ORF">LY89DRAFT_690843</name>
</gene>
<sequence>MGSRHLPLPPLYWGRERGDRPRYDSVTDRYGRPSDFYVGFEDLSIDARGHTSDVRVVDVRTIDPRYLDTRTSPSGRGYQGHLESNFPNHRDREPRLRSAMSSRKSSVSFGRGMKKLSRVLTKSEEYFSQFIGDFDQDMNSTEKYATLEIQEQLWRLKVAGKRDKRTIKDDQNHQEEDGEKPKKKFEEKRKDLIHALQLALTVRLDEDRDTSKAKARIETANRLQDKIRVANDQISELLDKSTKDRDHCGALLNEIRLLKNLIDPEMDGNKDLFKVTDGEPDGASDAEEEGRGSGREAWEN</sequence>
<dbReference type="OrthoDB" id="5413280at2759"/>
<dbReference type="AlphaFoldDB" id="A0A132B8Y9"/>
<evidence type="ECO:0000256" key="1">
    <source>
        <dbReference type="SAM" id="MobiDB-lite"/>
    </source>
</evidence>
<protein>
    <submittedName>
        <fullName evidence="2">Uncharacterized protein</fullName>
    </submittedName>
</protein>
<dbReference type="Proteomes" id="UP000070700">
    <property type="component" value="Unassembled WGS sequence"/>
</dbReference>
<name>A0A132B8Y9_MOLSC</name>
<dbReference type="KEGG" id="psco:LY89DRAFT_690843"/>
<feature type="compositionally biased region" description="Low complexity" evidence="1">
    <location>
        <begin position="97"/>
        <end position="107"/>
    </location>
</feature>
<feature type="compositionally biased region" description="Acidic residues" evidence="1">
    <location>
        <begin position="278"/>
        <end position="288"/>
    </location>
</feature>
<feature type="region of interest" description="Disordered" evidence="1">
    <location>
        <begin position="165"/>
        <end position="186"/>
    </location>
</feature>
<keyword evidence="3" id="KW-1185">Reference proteome</keyword>
<organism evidence="2 3">
    <name type="scientific">Mollisia scopiformis</name>
    <name type="common">Conifer needle endophyte fungus</name>
    <name type="synonym">Phialocephala scopiformis</name>
    <dbReference type="NCBI Taxonomy" id="149040"/>
    <lineage>
        <taxon>Eukaryota</taxon>
        <taxon>Fungi</taxon>
        <taxon>Dikarya</taxon>
        <taxon>Ascomycota</taxon>
        <taxon>Pezizomycotina</taxon>
        <taxon>Leotiomycetes</taxon>
        <taxon>Helotiales</taxon>
        <taxon>Mollisiaceae</taxon>
        <taxon>Mollisia</taxon>
    </lineage>
</organism>
<dbReference type="RefSeq" id="XP_018063227.1">
    <property type="nucleotide sequence ID" value="XM_018216181.1"/>
</dbReference>
<feature type="compositionally biased region" description="Basic and acidic residues" evidence="1">
    <location>
        <begin position="14"/>
        <end position="26"/>
    </location>
</feature>